<keyword evidence="2" id="KW-1185">Reference proteome</keyword>
<proteinExistence type="predicted"/>
<evidence type="ECO:0000313" key="2">
    <source>
        <dbReference type="Proteomes" id="UP001610861"/>
    </source>
</evidence>
<dbReference type="Proteomes" id="UP001610861">
    <property type="component" value="Unassembled WGS sequence"/>
</dbReference>
<dbReference type="EMBL" id="JBIQWL010000015">
    <property type="protein sequence ID" value="MFH8253015.1"/>
    <property type="molecule type" value="Genomic_DNA"/>
</dbReference>
<dbReference type="RefSeq" id="WP_397558443.1">
    <property type="nucleotide sequence ID" value="NZ_JBIQWL010000015.1"/>
</dbReference>
<name>A0ABW7QDN8_9MICO</name>
<evidence type="ECO:0000313" key="1">
    <source>
        <dbReference type="EMBL" id="MFH8253015.1"/>
    </source>
</evidence>
<sequence>MPDDQYAVYEAEAERLGIPIGSYSTMRLAEIHHLPVPDYILEEIRAAADRRAAAAAKASRDQIAGFDSLEGGRPLARSA</sequence>
<comment type="caution">
    <text evidence="1">The sequence shown here is derived from an EMBL/GenBank/DDBJ whole genome shotgun (WGS) entry which is preliminary data.</text>
</comment>
<organism evidence="1 2">
    <name type="scientific">Microbacterium alkaliflavum</name>
    <dbReference type="NCBI Taxonomy" id="3248839"/>
    <lineage>
        <taxon>Bacteria</taxon>
        <taxon>Bacillati</taxon>
        <taxon>Actinomycetota</taxon>
        <taxon>Actinomycetes</taxon>
        <taxon>Micrococcales</taxon>
        <taxon>Microbacteriaceae</taxon>
        <taxon>Microbacterium</taxon>
    </lineage>
</organism>
<gene>
    <name evidence="1" type="ORF">ACH3VR_21795</name>
</gene>
<reference evidence="1 2" key="1">
    <citation type="submission" date="2024-09" db="EMBL/GenBank/DDBJ databases">
        <authorList>
            <person name="Pan X."/>
        </authorList>
    </citation>
    <scope>NUCLEOTIDE SEQUENCE [LARGE SCALE GENOMIC DNA]</scope>
    <source>
        <strain evidence="1 2">B2969</strain>
    </source>
</reference>
<accession>A0ABW7QDN8</accession>
<protein>
    <submittedName>
        <fullName evidence="1">Uncharacterized protein</fullName>
    </submittedName>
</protein>